<name>A0A8S2U5U3_9BILA</name>
<dbReference type="Pfam" id="PF00106">
    <property type="entry name" value="adh_short"/>
    <property type="match status" value="1"/>
</dbReference>
<gene>
    <name evidence="2" type="ORF">SMN809_LOCUS26766</name>
</gene>
<accession>A0A8S2U5U3</accession>
<dbReference type="Gene3D" id="3.40.50.720">
    <property type="entry name" value="NAD(P)-binding Rossmann-like Domain"/>
    <property type="match status" value="1"/>
</dbReference>
<dbReference type="InterPro" id="IPR002347">
    <property type="entry name" value="SDR_fam"/>
</dbReference>
<reference evidence="2" key="1">
    <citation type="submission" date="2021-02" db="EMBL/GenBank/DDBJ databases">
        <authorList>
            <person name="Nowell W R."/>
        </authorList>
    </citation>
    <scope>NUCLEOTIDE SEQUENCE</scope>
</reference>
<dbReference type="InterPro" id="IPR036291">
    <property type="entry name" value="NAD(P)-bd_dom_sf"/>
</dbReference>
<feature type="non-terminal residue" evidence="2">
    <location>
        <position position="1"/>
    </location>
</feature>
<dbReference type="PANTHER" id="PTHR43157">
    <property type="entry name" value="PHOSPHATIDYLINOSITOL-GLYCAN BIOSYNTHESIS CLASS F PROTEIN-RELATED"/>
    <property type="match status" value="1"/>
</dbReference>
<dbReference type="Proteomes" id="UP000676336">
    <property type="component" value="Unassembled WGS sequence"/>
</dbReference>
<dbReference type="GO" id="GO:0016491">
    <property type="term" value="F:oxidoreductase activity"/>
    <property type="evidence" value="ECO:0007669"/>
    <property type="project" value="UniProtKB-KW"/>
</dbReference>
<dbReference type="EMBL" id="CAJOBI010039346">
    <property type="protein sequence ID" value="CAF4316617.1"/>
    <property type="molecule type" value="Genomic_DNA"/>
</dbReference>
<evidence type="ECO:0000256" key="1">
    <source>
        <dbReference type="ARBA" id="ARBA00023002"/>
    </source>
</evidence>
<keyword evidence="1" id="KW-0560">Oxidoreductase</keyword>
<protein>
    <submittedName>
        <fullName evidence="2">Uncharacterized protein</fullName>
    </submittedName>
</protein>
<organism evidence="2 3">
    <name type="scientific">Rotaria magnacalcarata</name>
    <dbReference type="NCBI Taxonomy" id="392030"/>
    <lineage>
        <taxon>Eukaryota</taxon>
        <taxon>Metazoa</taxon>
        <taxon>Spiralia</taxon>
        <taxon>Gnathifera</taxon>
        <taxon>Rotifera</taxon>
        <taxon>Eurotatoria</taxon>
        <taxon>Bdelloidea</taxon>
        <taxon>Philodinida</taxon>
        <taxon>Philodinidae</taxon>
        <taxon>Rotaria</taxon>
    </lineage>
</organism>
<dbReference type="AlphaFoldDB" id="A0A8S2U5U3"/>
<dbReference type="SUPFAM" id="SSF51735">
    <property type="entry name" value="NAD(P)-binding Rossmann-fold domains"/>
    <property type="match status" value="1"/>
</dbReference>
<proteinExistence type="predicted"/>
<comment type="caution">
    <text evidence="2">The sequence shown here is derived from an EMBL/GenBank/DDBJ whole genome shotgun (WGS) entry which is preliminary data.</text>
</comment>
<evidence type="ECO:0000313" key="3">
    <source>
        <dbReference type="Proteomes" id="UP000676336"/>
    </source>
</evidence>
<sequence length="76" mass="8285">GGIGKETAIELAKRGARVILFARVGNLSEAVSDVKKAARSPANVVGYVLDLSDLRSIKSCVEQFMETDDAYVFQFY</sequence>
<evidence type="ECO:0000313" key="2">
    <source>
        <dbReference type="EMBL" id="CAF4316617.1"/>
    </source>
</evidence>
<dbReference type="PANTHER" id="PTHR43157:SF44">
    <property type="entry name" value="DEHYDROGENASE_REDUCTASE SDR FAMILY MEMBER 13"/>
    <property type="match status" value="1"/>
</dbReference>